<feature type="transmembrane region" description="Helical" evidence="1">
    <location>
        <begin position="6"/>
        <end position="28"/>
    </location>
</feature>
<gene>
    <name evidence="3" type="ORF">EYF70_01070</name>
    <name evidence="2" type="ORF">GCM10007387_30160</name>
</gene>
<evidence type="ECO:0000313" key="5">
    <source>
        <dbReference type="Proteomes" id="UP000628442"/>
    </source>
</evidence>
<dbReference type="EMBL" id="BMWV01000006">
    <property type="protein sequence ID" value="GGY46006.1"/>
    <property type="molecule type" value="Genomic_DNA"/>
</dbReference>
<name>A0A411WSK5_9BURK</name>
<sequence length="115" mass="12608">MSDLEIWIVIVSLAIATALTRSGFWLVGHKVTIPPRVQEMLRYAPSCALAAIIAPDLLLDGGGTVQFDLGNARLIAGIASVAWFAWRRRMLETIIVGMLFFTALRLLPGLLHSYS</sequence>
<dbReference type="Pfam" id="PF05437">
    <property type="entry name" value="AzlD"/>
    <property type="match status" value="1"/>
</dbReference>
<dbReference type="Proteomes" id="UP000292307">
    <property type="component" value="Chromosome"/>
</dbReference>
<keyword evidence="4" id="KW-1185">Reference proteome</keyword>
<dbReference type="InterPro" id="IPR008407">
    <property type="entry name" value="Brnchd-chn_aa_trnsp_AzlD"/>
</dbReference>
<feature type="transmembrane region" description="Helical" evidence="1">
    <location>
        <begin position="40"/>
        <end position="58"/>
    </location>
</feature>
<keyword evidence="1" id="KW-1133">Transmembrane helix</keyword>
<evidence type="ECO:0000256" key="1">
    <source>
        <dbReference type="SAM" id="Phobius"/>
    </source>
</evidence>
<dbReference type="RefSeq" id="WP_131143742.1">
    <property type="nucleotide sequence ID" value="NZ_BMWV01000006.1"/>
</dbReference>
<proteinExistence type="predicted"/>
<dbReference type="EMBL" id="CP036401">
    <property type="protein sequence ID" value="QBH99588.1"/>
    <property type="molecule type" value="Genomic_DNA"/>
</dbReference>
<feature type="transmembrane region" description="Helical" evidence="1">
    <location>
        <begin position="70"/>
        <end position="86"/>
    </location>
</feature>
<keyword evidence="1" id="KW-0812">Transmembrane</keyword>
<evidence type="ECO:0000313" key="3">
    <source>
        <dbReference type="EMBL" id="QBH99588.1"/>
    </source>
</evidence>
<evidence type="ECO:0000313" key="4">
    <source>
        <dbReference type="Proteomes" id="UP000292307"/>
    </source>
</evidence>
<accession>A0A411WSK5</accession>
<protein>
    <submittedName>
        <fullName evidence="3">AzlD domain-containing protein</fullName>
    </submittedName>
</protein>
<feature type="transmembrane region" description="Helical" evidence="1">
    <location>
        <begin position="93"/>
        <end position="111"/>
    </location>
</feature>
<evidence type="ECO:0000313" key="2">
    <source>
        <dbReference type="EMBL" id="GGY46006.1"/>
    </source>
</evidence>
<reference evidence="2" key="1">
    <citation type="journal article" date="2014" name="Int. J. Syst. Evol. Microbiol.">
        <title>Complete genome sequence of Corynebacterium casei LMG S-19264T (=DSM 44701T), isolated from a smear-ripened cheese.</title>
        <authorList>
            <consortium name="US DOE Joint Genome Institute (JGI-PGF)"/>
            <person name="Walter F."/>
            <person name="Albersmeier A."/>
            <person name="Kalinowski J."/>
            <person name="Ruckert C."/>
        </authorList>
    </citation>
    <scope>NUCLEOTIDE SEQUENCE</scope>
    <source>
        <strain evidence="2">KCTC 12343</strain>
    </source>
</reference>
<dbReference type="OrthoDB" id="5465192at2"/>
<dbReference type="AlphaFoldDB" id="A0A411WSK5"/>
<dbReference type="Proteomes" id="UP000628442">
    <property type="component" value="Unassembled WGS sequence"/>
</dbReference>
<organism evidence="2 5">
    <name type="scientific">Pseudoduganella albidiflava</name>
    <dbReference type="NCBI Taxonomy" id="321983"/>
    <lineage>
        <taxon>Bacteria</taxon>
        <taxon>Pseudomonadati</taxon>
        <taxon>Pseudomonadota</taxon>
        <taxon>Betaproteobacteria</taxon>
        <taxon>Burkholderiales</taxon>
        <taxon>Oxalobacteraceae</taxon>
        <taxon>Telluria group</taxon>
        <taxon>Pseudoduganella</taxon>
    </lineage>
</organism>
<reference evidence="3 4" key="2">
    <citation type="submission" date="2019-02" db="EMBL/GenBank/DDBJ databases">
        <title>Draft Genome Sequences of Six Type Strains of the Genus Massilia.</title>
        <authorList>
            <person name="Miess H."/>
            <person name="Frediansyhah A."/>
            <person name="Gross H."/>
        </authorList>
    </citation>
    <scope>NUCLEOTIDE SEQUENCE [LARGE SCALE GENOMIC DNA]</scope>
    <source>
        <strain evidence="3 4">DSM 17472</strain>
    </source>
</reference>
<reference evidence="2" key="3">
    <citation type="submission" date="2022-12" db="EMBL/GenBank/DDBJ databases">
        <authorList>
            <person name="Sun Q."/>
            <person name="Kim S."/>
        </authorList>
    </citation>
    <scope>NUCLEOTIDE SEQUENCE</scope>
    <source>
        <strain evidence="2">KCTC 12343</strain>
    </source>
</reference>
<keyword evidence="1" id="KW-0472">Membrane</keyword>